<dbReference type="Proteomes" id="UP000244523">
    <property type="component" value="Unassembled WGS sequence"/>
</dbReference>
<dbReference type="InterPro" id="IPR036909">
    <property type="entry name" value="Cyt_c-like_dom_sf"/>
</dbReference>
<evidence type="ECO:0000313" key="9">
    <source>
        <dbReference type="Proteomes" id="UP000244523"/>
    </source>
</evidence>
<dbReference type="Pfam" id="PF13442">
    <property type="entry name" value="Cytochrome_CBB3"/>
    <property type="match status" value="2"/>
</dbReference>
<dbReference type="GO" id="GO:0020037">
    <property type="term" value="F:heme binding"/>
    <property type="evidence" value="ECO:0007669"/>
    <property type="project" value="InterPro"/>
</dbReference>
<evidence type="ECO:0000256" key="2">
    <source>
        <dbReference type="ARBA" id="ARBA00022617"/>
    </source>
</evidence>
<keyword evidence="1" id="KW-0813">Transport</keyword>
<dbReference type="GO" id="GO:0009055">
    <property type="term" value="F:electron transfer activity"/>
    <property type="evidence" value="ECO:0007669"/>
    <property type="project" value="InterPro"/>
</dbReference>
<accession>A0A2T6KQX7</accession>
<keyword evidence="2 6" id="KW-0349">Heme</keyword>
<evidence type="ECO:0000313" key="8">
    <source>
        <dbReference type="EMBL" id="PUB18962.1"/>
    </source>
</evidence>
<dbReference type="OrthoDB" id="9808603at2"/>
<dbReference type="PANTHER" id="PTHR33751">
    <property type="entry name" value="CBB3-TYPE CYTOCHROME C OXIDASE SUBUNIT FIXP"/>
    <property type="match status" value="1"/>
</dbReference>
<sequence length="193" mass="20602">MIRPILLALGGVILAGAGLAQEKLAGDPEEGRKLVRQCQTCHGRDGVARIPIAPHIGGEPMPYLTAQLTAFREGTREHEMMTVVARGLTDQAIANLAAWYAQQQVQVVLSAPAEDAPEACVSCHGADGLSGAPDVPNLAGESTIYLETQLKAFRNGKRTHDIMSDIAAELSDQDIRALASWYAAIEFSVLTQD</sequence>
<dbReference type="Gene3D" id="1.10.760.10">
    <property type="entry name" value="Cytochrome c-like domain"/>
    <property type="match status" value="2"/>
</dbReference>
<evidence type="ECO:0000256" key="6">
    <source>
        <dbReference type="PROSITE-ProRule" id="PRU00433"/>
    </source>
</evidence>
<dbReference type="EMBL" id="QBUD01000001">
    <property type="protein sequence ID" value="PUB18962.1"/>
    <property type="molecule type" value="Genomic_DNA"/>
</dbReference>
<dbReference type="PANTHER" id="PTHR33751:SF9">
    <property type="entry name" value="CYTOCHROME C4"/>
    <property type="match status" value="1"/>
</dbReference>
<evidence type="ECO:0000256" key="4">
    <source>
        <dbReference type="ARBA" id="ARBA00022982"/>
    </source>
</evidence>
<dbReference type="GO" id="GO:0046872">
    <property type="term" value="F:metal ion binding"/>
    <property type="evidence" value="ECO:0007669"/>
    <property type="project" value="UniProtKB-KW"/>
</dbReference>
<gene>
    <name evidence="8" type="ORF">C8N45_101553</name>
</gene>
<keyword evidence="9" id="KW-1185">Reference proteome</keyword>
<keyword evidence="4" id="KW-0249">Electron transport</keyword>
<dbReference type="SUPFAM" id="SSF46626">
    <property type="entry name" value="Cytochrome c"/>
    <property type="match status" value="2"/>
</dbReference>
<comment type="caution">
    <text evidence="8">The sequence shown here is derived from an EMBL/GenBank/DDBJ whole genome shotgun (WGS) entry which is preliminary data.</text>
</comment>
<keyword evidence="3 6" id="KW-0479">Metal-binding</keyword>
<name>A0A2T6KQX7_9RHOB</name>
<evidence type="ECO:0000256" key="5">
    <source>
        <dbReference type="ARBA" id="ARBA00023004"/>
    </source>
</evidence>
<evidence type="ECO:0000256" key="1">
    <source>
        <dbReference type="ARBA" id="ARBA00022448"/>
    </source>
</evidence>
<organism evidence="8 9">
    <name type="scientific">Yoonia sediminilitoris</name>
    <dbReference type="NCBI Taxonomy" id="1286148"/>
    <lineage>
        <taxon>Bacteria</taxon>
        <taxon>Pseudomonadati</taxon>
        <taxon>Pseudomonadota</taxon>
        <taxon>Alphaproteobacteria</taxon>
        <taxon>Rhodobacterales</taxon>
        <taxon>Paracoccaceae</taxon>
        <taxon>Yoonia</taxon>
    </lineage>
</organism>
<reference evidence="8 9" key="1">
    <citation type="submission" date="2018-04" db="EMBL/GenBank/DDBJ databases">
        <title>Genomic Encyclopedia of Archaeal and Bacterial Type Strains, Phase II (KMG-II): from individual species to whole genera.</title>
        <authorList>
            <person name="Goeker M."/>
        </authorList>
    </citation>
    <scope>NUCLEOTIDE SEQUENCE [LARGE SCALE GENOMIC DNA]</scope>
    <source>
        <strain evidence="8 9">DSM 29955</strain>
    </source>
</reference>
<dbReference type="InterPro" id="IPR009056">
    <property type="entry name" value="Cyt_c-like_dom"/>
</dbReference>
<evidence type="ECO:0000256" key="3">
    <source>
        <dbReference type="ARBA" id="ARBA00022723"/>
    </source>
</evidence>
<proteinExistence type="predicted"/>
<protein>
    <submittedName>
        <fullName evidence="8">Cytochrome c553</fullName>
    </submittedName>
</protein>
<dbReference type="RefSeq" id="WP_108384655.1">
    <property type="nucleotide sequence ID" value="NZ_QBUD01000001.1"/>
</dbReference>
<dbReference type="AlphaFoldDB" id="A0A2T6KQX7"/>
<keyword evidence="5 6" id="KW-0408">Iron</keyword>
<dbReference type="PROSITE" id="PS51007">
    <property type="entry name" value="CYTC"/>
    <property type="match status" value="1"/>
</dbReference>
<evidence type="ECO:0000259" key="7">
    <source>
        <dbReference type="PROSITE" id="PS51007"/>
    </source>
</evidence>
<dbReference type="InterPro" id="IPR050597">
    <property type="entry name" value="Cytochrome_c_Oxidase_Subunit"/>
</dbReference>
<feature type="domain" description="Cytochrome c" evidence="7">
    <location>
        <begin position="26"/>
        <end position="186"/>
    </location>
</feature>